<dbReference type="InterPro" id="IPR049082">
    <property type="entry name" value="T7SS_signal"/>
</dbReference>
<evidence type="ECO:0000313" key="3">
    <source>
        <dbReference type="EMBL" id="PRZ04051.1"/>
    </source>
</evidence>
<reference evidence="3 4" key="1">
    <citation type="submission" date="2018-03" db="EMBL/GenBank/DDBJ databases">
        <title>Comparative analysis of microorganisms from saline springs in Andes Mountain Range, Colombia.</title>
        <authorList>
            <person name="Rubin E."/>
        </authorList>
    </citation>
    <scope>NUCLEOTIDE SEQUENCE [LARGE SCALE GENOMIC DNA]</scope>
    <source>
        <strain evidence="3 4">CG 23</strain>
    </source>
</reference>
<feature type="transmembrane region" description="Helical" evidence="1">
    <location>
        <begin position="269"/>
        <end position="290"/>
    </location>
</feature>
<feature type="domain" description="Putative T7SS secretion signal" evidence="2">
    <location>
        <begin position="28"/>
        <end position="188"/>
    </location>
</feature>
<evidence type="ECO:0000256" key="1">
    <source>
        <dbReference type="SAM" id="Phobius"/>
    </source>
</evidence>
<organism evidence="3 4">
    <name type="scientific">Isoptericola halotolerans</name>
    <dbReference type="NCBI Taxonomy" id="300560"/>
    <lineage>
        <taxon>Bacteria</taxon>
        <taxon>Bacillati</taxon>
        <taxon>Actinomycetota</taxon>
        <taxon>Actinomycetes</taxon>
        <taxon>Micrococcales</taxon>
        <taxon>Promicromonosporaceae</taxon>
        <taxon>Isoptericola</taxon>
    </lineage>
</organism>
<dbReference type="Pfam" id="PF21725">
    <property type="entry name" value="T7SS_signal"/>
    <property type="match status" value="1"/>
</dbReference>
<dbReference type="Proteomes" id="UP000239895">
    <property type="component" value="Unassembled WGS sequence"/>
</dbReference>
<dbReference type="EMBL" id="PVTX01000011">
    <property type="protein sequence ID" value="PRZ04051.1"/>
    <property type="molecule type" value="Genomic_DNA"/>
</dbReference>
<keyword evidence="4" id="KW-1185">Reference proteome</keyword>
<comment type="caution">
    <text evidence="3">The sequence shown here is derived from an EMBL/GenBank/DDBJ whole genome shotgun (WGS) entry which is preliminary data.</text>
</comment>
<feature type="transmembrane region" description="Helical" evidence="1">
    <location>
        <begin position="210"/>
        <end position="228"/>
    </location>
</feature>
<sequence>MRPTDWSPVGLSSDPVPGDAVMVLAGGNDYLEVADSIDRAAQRMSRLESGGMISEALDALMERKEETVADIQKAHARYAATGRALVDYAGVLSAAQDDSATALERARAAAADAEDASGRQRYYVDLADGAQDESERSQWERLAAQFGGDADAAHGTVAAARSDIDTAVDMRDRAAERAIGDIEDITQHDGLKDGWWDDWGADLVAAITDIAGWVSTIAGVLALAVAWIPVIGQALAGVLLIVAAVAAIVNAIGNIALASTGERSWTEAVISIAGAALSCIGLGGAAKAIGRLVTTRVLLRDATTGTAKSAAKAAATAFKPRDALRLLRNDPSALVESAGQWLRPVVRPQVGDEVFRLYGGSSQWYGKSWSPVDPRVLHDQRSTLGMPSGGKYGTNDMTDLIVGRLNDVSHVEDVRHALPMDGFPGGAPEYVIDWSRTGAVERLDDIVMAVR</sequence>
<protein>
    <recommendedName>
        <fullName evidence="2">Putative T7SS secretion signal domain-containing protein</fullName>
    </recommendedName>
</protein>
<name>A0ABX5EDZ8_9MICO</name>
<keyword evidence="1" id="KW-0812">Transmembrane</keyword>
<keyword evidence="1" id="KW-0472">Membrane</keyword>
<evidence type="ECO:0000313" key="4">
    <source>
        <dbReference type="Proteomes" id="UP000239895"/>
    </source>
</evidence>
<feature type="transmembrane region" description="Helical" evidence="1">
    <location>
        <begin position="235"/>
        <end position="257"/>
    </location>
</feature>
<gene>
    <name evidence="3" type="ORF">BCL65_11185</name>
</gene>
<keyword evidence="1" id="KW-1133">Transmembrane helix</keyword>
<proteinExistence type="predicted"/>
<evidence type="ECO:0000259" key="2">
    <source>
        <dbReference type="Pfam" id="PF21725"/>
    </source>
</evidence>
<accession>A0ABX5EDZ8</accession>